<organism evidence="1">
    <name type="scientific">Arundo donax</name>
    <name type="common">Giant reed</name>
    <name type="synonym">Donax arundinaceus</name>
    <dbReference type="NCBI Taxonomy" id="35708"/>
    <lineage>
        <taxon>Eukaryota</taxon>
        <taxon>Viridiplantae</taxon>
        <taxon>Streptophyta</taxon>
        <taxon>Embryophyta</taxon>
        <taxon>Tracheophyta</taxon>
        <taxon>Spermatophyta</taxon>
        <taxon>Magnoliopsida</taxon>
        <taxon>Liliopsida</taxon>
        <taxon>Poales</taxon>
        <taxon>Poaceae</taxon>
        <taxon>PACMAD clade</taxon>
        <taxon>Arundinoideae</taxon>
        <taxon>Arundineae</taxon>
        <taxon>Arundo</taxon>
    </lineage>
</organism>
<proteinExistence type="predicted"/>
<dbReference type="AlphaFoldDB" id="A0A0A8Z973"/>
<sequence length="56" mass="6554">MLTTMLKENAHLQNMKCIFNLTLKEATIKLCVFPRWAIDSYQRIFLNGSINIVYCT</sequence>
<name>A0A0A8Z973_ARUDO</name>
<reference evidence="1" key="1">
    <citation type="submission" date="2014-09" db="EMBL/GenBank/DDBJ databases">
        <authorList>
            <person name="Magalhaes I.L.F."/>
            <person name="Oliveira U."/>
            <person name="Santos F.R."/>
            <person name="Vidigal T.H.D.A."/>
            <person name="Brescovit A.D."/>
            <person name="Santos A.J."/>
        </authorList>
    </citation>
    <scope>NUCLEOTIDE SEQUENCE</scope>
    <source>
        <tissue evidence="1">Shoot tissue taken approximately 20 cm above the soil surface</tissue>
    </source>
</reference>
<dbReference type="EMBL" id="GBRH01263677">
    <property type="protein sequence ID" value="JAD34218.1"/>
    <property type="molecule type" value="Transcribed_RNA"/>
</dbReference>
<evidence type="ECO:0000313" key="1">
    <source>
        <dbReference type="EMBL" id="JAD34218.1"/>
    </source>
</evidence>
<protein>
    <submittedName>
        <fullName evidence="1">Uncharacterized protein</fullName>
    </submittedName>
</protein>
<reference evidence="1" key="2">
    <citation type="journal article" date="2015" name="Data Brief">
        <title>Shoot transcriptome of the giant reed, Arundo donax.</title>
        <authorList>
            <person name="Barrero R.A."/>
            <person name="Guerrero F.D."/>
            <person name="Moolhuijzen P."/>
            <person name="Goolsby J.A."/>
            <person name="Tidwell J."/>
            <person name="Bellgard S.E."/>
            <person name="Bellgard M.I."/>
        </authorList>
    </citation>
    <scope>NUCLEOTIDE SEQUENCE</scope>
    <source>
        <tissue evidence="1">Shoot tissue taken approximately 20 cm above the soil surface</tissue>
    </source>
</reference>
<accession>A0A0A8Z973</accession>